<name>A0A3A4ACE5_9ACTN</name>
<evidence type="ECO:0000313" key="2">
    <source>
        <dbReference type="Proteomes" id="UP000265768"/>
    </source>
</evidence>
<dbReference type="RefSeq" id="WP_119930535.1">
    <property type="nucleotide sequence ID" value="NZ_QZEY01000019.1"/>
</dbReference>
<evidence type="ECO:0000313" key="1">
    <source>
        <dbReference type="EMBL" id="RJL23223.1"/>
    </source>
</evidence>
<comment type="caution">
    <text evidence="1">The sequence shown here is derived from an EMBL/GenBank/DDBJ whole genome shotgun (WGS) entry which is preliminary data.</text>
</comment>
<organism evidence="1 2">
    <name type="scientific">Bailinhaonella thermotolerans</name>
    <dbReference type="NCBI Taxonomy" id="1070861"/>
    <lineage>
        <taxon>Bacteria</taxon>
        <taxon>Bacillati</taxon>
        <taxon>Actinomycetota</taxon>
        <taxon>Actinomycetes</taxon>
        <taxon>Streptosporangiales</taxon>
        <taxon>Streptosporangiaceae</taxon>
        <taxon>Bailinhaonella</taxon>
    </lineage>
</organism>
<dbReference type="EMBL" id="QZEY01000019">
    <property type="protein sequence ID" value="RJL23223.1"/>
    <property type="molecule type" value="Genomic_DNA"/>
</dbReference>
<dbReference type="Proteomes" id="UP000265768">
    <property type="component" value="Unassembled WGS sequence"/>
</dbReference>
<protein>
    <submittedName>
        <fullName evidence="1">Uncharacterized protein</fullName>
    </submittedName>
</protein>
<sequence length="134" mass="13377">MQVGQELAPLIMVVCLQRGQALGPDVGQPQDAEGVLDDRADEGHDLGVVAGRVRLQDQAGALVDEPPPAVQQGEDIVLGTDGHLPWGADLVGGVQEAGSLAPGPLAGGVIVGEDGVAPTARSRGAGAGRHGDQG</sequence>
<keyword evidence="2" id="KW-1185">Reference proteome</keyword>
<reference evidence="1 2" key="1">
    <citation type="submission" date="2018-09" db="EMBL/GenBank/DDBJ databases">
        <title>YIM 75507 draft genome.</title>
        <authorList>
            <person name="Tang S."/>
            <person name="Feng Y."/>
        </authorList>
    </citation>
    <scope>NUCLEOTIDE SEQUENCE [LARGE SCALE GENOMIC DNA]</scope>
    <source>
        <strain evidence="1 2">YIM 75507</strain>
    </source>
</reference>
<gene>
    <name evidence="1" type="ORF">D5H75_33160</name>
</gene>
<dbReference type="AlphaFoldDB" id="A0A3A4ACE5"/>
<accession>A0A3A4ACE5</accession>
<proteinExistence type="predicted"/>